<evidence type="ECO:0000313" key="3">
    <source>
        <dbReference type="Proteomes" id="UP000607796"/>
    </source>
</evidence>
<sequence>MTATENLTSLFENILQFLLKHATEIGILLDIVGFAFLAVYLVVDNRAKQVSRLDASLQFLFEQLGPRHKEHWPIARETMGISLKDHLLVERFCGIFAKFQPNVSQVALEVMDLRRRFGDSRGGPDPIMKGRFKVVEQVDWVILQDTRTITPEALEHLLEMREWLGRAQFRYSSPQRHIWLPILLILFGYGFQLLGTVY</sequence>
<protein>
    <recommendedName>
        <fullName evidence="4">Type II secretion system protein GspF domain-containing protein</fullName>
    </recommendedName>
</protein>
<keyword evidence="3" id="KW-1185">Reference proteome</keyword>
<evidence type="ECO:0000313" key="2">
    <source>
        <dbReference type="EMBL" id="MBE9639270.1"/>
    </source>
</evidence>
<organism evidence="2 3">
    <name type="scientific">Salipiger mangrovisoli</name>
    <dbReference type="NCBI Taxonomy" id="2865933"/>
    <lineage>
        <taxon>Bacteria</taxon>
        <taxon>Pseudomonadati</taxon>
        <taxon>Pseudomonadota</taxon>
        <taxon>Alphaproteobacteria</taxon>
        <taxon>Rhodobacterales</taxon>
        <taxon>Roseobacteraceae</taxon>
        <taxon>Salipiger</taxon>
    </lineage>
</organism>
<evidence type="ECO:0000256" key="1">
    <source>
        <dbReference type="SAM" id="Phobius"/>
    </source>
</evidence>
<keyword evidence="1" id="KW-1133">Transmembrane helix</keyword>
<proteinExistence type="predicted"/>
<reference evidence="2 3" key="1">
    <citation type="journal article" date="2021" name="Int. J. Syst. Evol. Microbiol.">
        <title>Salipiger mangrovisoli sp. nov., isolated from mangrove soil and the proposal for the reclassification of Paraphaeobacter pallidus as Salipiger pallidus comb. nov.</title>
        <authorList>
            <person name="Du J."/>
            <person name="Liu Y."/>
            <person name="Pei T."/>
            <person name="Deng M.R."/>
            <person name="Zhu H."/>
        </authorList>
    </citation>
    <scope>NUCLEOTIDE SEQUENCE [LARGE SCALE GENOMIC DNA]</scope>
    <source>
        <strain evidence="2 3">6D45A</strain>
    </source>
</reference>
<keyword evidence="1" id="KW-0472">Membrane</keyword>
<gene>
    <name evidence="2" type="ORF">IQ782_20655</name>
</gene>
<keyword evidence="1" id="KW-0812">Transmembrane</keyword>
<name>A0ABR9X6N0_9RHOB</name>
<dbReference type="RefSeq" id="WP_194136553.1">
    <property type="nucleotide sequence ID" value="NZ_JADFFK010000017.1"/>
</dbReference>
<feature type="transmembrane region" description="Helical" evidence="1">
    <location>
        <begin position="25"/>
        <end position="43"/>
    </location>
</feature>
<dbReference type="EMBL" id="JADFFK010000017">
    <property type="protein sequence ID" value="MBE9639270.1"/>
    <property type="molecule type" value="Genomic_DNA"/>
</dbReference>
<dbReference type="Proteomes" id="UP000607796">
    <property type="component" value="Unassembled WGS sequence"/>
</dbReference>
<accession>A0ABR9X6N0</accession>
<evidence type="ECO:0008006" key="4">
    <source>
        <dbReference type="Google" id="ProtNLM"/>
    </source>
</evidence>
<comment type="caution">
    <text evidence="2">The sequence shown here is derived from an EMBL/GenBank/DDBJ whole genome shotgun (WGS) entry which is preliminary data.</text>
</comment>
<feature type="transmembrane region" description="Helical" evidence="1">
    <location>
        <begin position="178"/>
        <end position="197"/>
    </location>
</feature>